<dbReference type="GO" id="GO:0016853">
    <property type="term" value="F:isomerase activity"/>
    <property type="evidence" value="ECO:0007669"/>
    <property type="project" value="UniProtKB-KW"/>
</dbReference>
<dbReference type="PANTHER" id="PTHR42852">
    <property type="entry name" value="THIOL:DISULFIDE INTERCHANGE PROTEIN DSBE"/>
    <property type="match status" value="1"/>
</dbReference>
<dbReference type="InterPro" id="IPR017937">
    <property type="entry name" value="Thioredoxin_CS"/>
</dbReference>
<dbReference type="Pfam" id="PF08534">
    <property type="entry name" value="Redoxin"/>
    <property type="match status" value="1"/>
</dbReference>
<name>A0A841JJV5_9SPHI</name>
<sequence length="369" mass="42123">MKNLQNLFVVSLLLLVAFVSCKHDNSITIQGDIKGLNAKWVYLQPNYPIGSLPIDSAKVINGKFEFVRHPDTLFIADLVLLKYKDEKGKSNFLSVADPYKADKSKPSLYAAFIMEPGLTTLTGDLSNNKGISITAGHQNEFYFKNLDLPFIRISKDSVKRSAQAARIKKLVEDTPDAYWALFAFNDFKYDLNHQQIKSIFDEFNDEVKSSYQGKNIKQFLDDQPKNKNEFPNSVFADQNAKPVTLVDTTRKLNMVVFWASWCGPCQREIPSLKKIAFACKNDNLRFVSVSIDDQKTEWIKAVNEENMPWQQLIIPAKQVNRANAQYNLGWVPQIYLVNNKRQIVKKIDGFDAGNEEIVKTFITNYLAKN</sequence>
<dbReference type="Proteomes" id="UP000548326">
    <property type="component" value="Unassembled WGS sequence"/>
</dbReference>
<evidence type="ECO:0000256" key="3">
    <source>
        <dbReference type="ARBA" id="ARBA00023157"/>
    </source>
</evidence>
<keyword evidence="5" id="KW-0732">Signal</keyword>
<dbReference type="Gene3D" id="3.40.30.10">
    <property type="entry name" value="Glutaredoxin"/>
    <property type="match status" value="1"/>
</dbReference>
<feature type="chain" id="PRO_5032277433" evidence="5">
    <location>
        <begin position="23"/>
        <end position="369"/>
    </location>
</feature>
<evidence type="ECO:0000313" key="7">
    <source>
        <dbReference type="EMBL" id="MBB6128968.1"/>
    </source>
</evidence>
<dbReference type="EMBL" id="JACHCA010000007">
    <property type="protein sequence ID" value="MBB6128968.1"/>
    <property type="molecule type" value="Genomic_DNA"/>
</dbReference>
<dbReference type="PROSITE" id="PS51257">
    <property type="entry name" value="PROKAR_LIPOPROTEIN"/>
    <property type="match status" value="1"/>
</dbReference>
<dbReference type="SUPFAM" id="SSF52833">
    <property type="entry name" value="Thioredoxin-like"/>
    <property type="match status" value="1"/>
</dbReference>
<feature type="domain" description="Thioredoxin" evidence="6">
    <location>
        <begin position="224"/>
        <end position="367"/>
    </location>
</feature>
<comment type="subcellular location">
    <subcellularLocation>
        <location evidence="1">Cell envelope</location>
    </subcellularLocation>
</comment>
<dbReference type="InterPro" id="IPR013740">
    <property type="entry name" value="Redoxin"/>
</dbReference>
<dbReference type="Pfam" id="PF14289">
    <property type="entry name" value="DUF4369"/>
    <property type="match status" value="1"/>
</dbReference>
<dbReference type="InterPro" id="IPR036249">
    <property type="entry name" value="Thioredoxin-like_sf"/>
</dbReference>
<keyword evidence="7" id="KW-0413">Isomerase</keyword>
<evidence type="ECO:0000256" key="4">
    <source>
        <dbReference type="ARBA" id="ARBA00023284"/>
    </source>
</evidence>
<dbReference type="GO" id="GO:0030313">
    <property type="term" value="C:cell envelope"/>
    <property type="evidence" value="ECO:0007669"/>
    <property type="project" value="UniProtKB-SubCell"/>
</dbReference>
<gene>
    <name evidence="7" type="ORF">HDF22_003091</name>
</gene>
<dbReference type="InterPro" id="IPR050553">
    <property type="entry name" value="Thioredoxin_ResA/DsbE_sf"/>
</dbReference>
<evidence type="ECO:0000259" key="6">
    <source>
        <dbReference type="PROSITE" id="PS51352"/>
    </source>
</evidence>
<accession>A0A841JJV5</accession>
<dbReference type="InterPro" id="IPR025380">
    <property type="entry name" value="DUF4369"/>
</dbReference>
<dbReference type="CDD" id="cd02966">
    <property type="entry name" value="TlpA_like_family"/>
    <property type="match status" value="1"/>
</dbReference>
<reference evidence="7 8" key="1">
    <citation type="submission" date="2020-08" db="EMBL/GenBank/DDBJ databases">
        <title>Genomic Encyclopedia of Type Strains, Phase IV (KMG-V): Genome sequencing to study the core and pangenomes of soil and plant-associated prokaryotes.</title>
        <authorList>
            <person name="Whitman W."/>
        </authorList>
    </citation>
    <scope>NUCLEOTIDE SEQUENCE [LARGE SCALE GENOMIC DNA]</scope>
    <source>
        <strain evidence="7 8">MP601</strain>
    </source>
</reference>
<evidence type="ECO:0000313" key="8">
    <source>
        <dbReference type="Proteomes" id="UP000548326"/>
    </source>
</evidence>
<evidence type="ECO:0000256" key="1">
    <source>
        <dbReference type="ARBA" id="ARBA00004196"/>
    </source>
</evidence>
<keyword evidence="3" id="KW-1015">Disulfide bond</keyword>
<comment type="caution">
    <text evidence="7">The sequence shown here is derived from an EMBL/GenBank/DDBJ whole genome shotgun (WGS) entry which is preliminary data.</text>
</comment>
<dbReference type="PANTHER" id="PTHR42852:SF6">
    <property type="entry name" value="THIOL:DISULFIDE INTERCHANGE PROTEIN DSBE"/>
    <property type="match status" value="1"/>
</dbReference>
<dbReference type="PROSITE" id="PS51352">
    <property type="entry name" value="THIOREDOXIN_2"/>
    <property type="match status" value="1"/>
</dbReference>
<dbReference type="GO" id="GO:0017004">
    <property type="term" value="P:cytochrome complex assembly"/>
    <property type="evidence" value="ECO:0007669"/>
    <property type="project" value="UniProtKB-KW"/>
</dbReference>
<dbReference type="PROSITE" id="PS00194">
    <property type="entry name" value="THIOREDOXIN_1"/>
    <property type="match status" value="1"/>
</dbReference>
<dbReference type="AlphaFoldDB" id="A0A841JJV5"/>
<protein>
    <submittedName>
        <fullName evidence="7">Thiol-disulfide isomerase/thioredoxin</fullName>
    </submittedName>
</protein>
<evidence type="ECO:0000256" key="2">
    <source>
        <dbReference type="ARBA" id="ARBA00022748"/>
    </source>
</evidence>
<evidence type="ECO:0000256" key="5">
    <source>
        <dbReference type="SAM" id="SignalP"/>
    </source>
</evidence>
<dbReference type="InterPro" id="IPR013766">
    <property type="entry name" value="Thioredoxin_domain"/>
</dbReference>
<proteinExistence type="predicted"/>
<dbReference type="RefSeq" id="WP_183588242.1">
    <property type="nucleotide sequence ID" value="NZ_JACHCA010000007.1"/>
</dbReference>
<organism evidence="7 8">
    <name type="scientific">Mucilaginibacter lappiensis</name>
    <dbReference type="NCBI Taxonomy" id="354630"/>
    <lineage>
        <taxon>Bacteria</taxon>
        <taxon>Pseudomonadati</taxon>
        <taxon>Bacteroidota</taxon>
        <taxon>Sphingobacteriia</taxon>
        <taxon>Sphingobacteriales</taxon>
        <taxon>Sphingobacteriaceae</taxon>
        <taxon>Mucilaginibacter</taxon>
    </lineage>
</organism>
<keyword evidence="4" id="KW-0676">Redox-active center</keyword>
<keyword evidence="2" id="KW-0201">Cytochrome c-type biogenesis</keyword>
<feature type="signal peptide" evidence="5">
    <location>
        <begin position="1"/>
        <end position="22"/>
    </location>
</feature>